<dbReference type="EMBL" id="GEBQ01009613">
    <property type="protein sequence ID" value="JAT30364.1"/>
    <property type="molecule type" value="Transcribed_RNA"/>
</dbReference>
<accession>A0A1B6M3A2</accession>
<reference evidence="1" key="1">
    <citation type="submission" date="2015-11" db="EMBL/GenBank/DDBJ databases">
        <title>De novo transcriptome assembly of four potential Pierce s Disease insect vectors from Arizona vineyards.</title>
        <authorList>
            <person name="Tassone E.E."/>
        </authorList>
    </citation>
    <scope>NUCLEOTIDE SEQUENCE</scope>
</reference>
<proteinExistence type="predicted"/>
<organism evidence="1">
    <name type="scientific">Graphocephala atropunctata</name>
    <dbReference type="NCBI Taxonomy" id="36148"/>
    <lineage>
        <taxon>Eukaryota</taxon>
        <taxon>Metazoa</taxon>
        <taxon>Ecdysozoa</taxon>
        <taxon>Arthropoda</taxon>
        <taxon>Hexapoda</taxon>
        <taxon>Insecta</taxon>
        <taxon>Pterygota</taxon>
        <taxon>Neoptera</taxon>
        <taxon>Paraneoptera</taxon>
        <taxon>Hemiptera</taxon>
        <taxon>Auchenorrhyncha</taxon>
        <taxon>Membracoidea</taxon>
        <taxon>Cicadellidae</taxon>
        <taxon>Cicadellinae</taxon>
        <taxon>Cicadellini</taxon>
        <taxon>Graphocephala</taxon>
    </lineage>
</organism>
<dbReference type="AlphaFoldDB" id="A0A1B6M3A2"/>
<evidence type="ECO:0000313" key="1">
    <source>
        <dbReference type="EMBL" id="JAT30364.1"/>
    </source>
</evidence>
<protein>
    <submittedName>
        <fullName evidence="1">Uncharacterized protein</fullName>
    </submittedName>
</protein>
<name>A0A1B6M3A2_9HEMI</name>
<feature type="non-terminal residue" evidence="1">
    <location>
        <position position="1"/>
    </location>
</feature>
<gene>
    <name evidence="1" type="ORF">g.26366</name>
</gene>
<sequence>NEVPHFIPIRKVRSHTSVINVDEEKCNMLTSTTSEEERIQILNEVPHFIPMKTSHTPASIISTDTKKNSILTSSSSSESTILNIWALDSDSNITPVKFNLEAHYTHRS</sequence>